<sequence>MSHLYAIILLGVLYTHTYWKINKCVRKMSLAERESAHELKGSDTKEEFDEESFNTPLSLLSISYSGKVEDAKLEELENLGAVGGIDEMEELESVCSDESEDEYRRTRRNYRKRIASSNLKEYAEAYTSFPSSFTIEKKENKDKTEESSSSSVYETPYESSTDIDEEVLELFVESIYRTNALLPTVSASLIQLYLKAGISGEERISKLNNDYPLNRSKKIDFKNLRSPFGTEVKCLKDLDEEQLNDALFFDDFFVCSLSNFLKNTKVGKFYLSEVCTFYKAGFIRFFPCSVELLEYLTLLFPLFDINYFLYKNMVIYIGRSHNYIWNFGHRKIPLIRKHTTKDKFTLEQLKMDSTYRHITFDEIQELECMIENGKRNISELRKIFKKIDKKMEKINDDLKTLLYFFPMNLNYLCREECIITCIHYILTFCNQLIKPLYDKSQSNEQNDYKIFSNVSSTLNTIMNLLEMLEFNSELYNIFCTYYPEFDNFYPRLNSVEEITIIYNYFLVKLQYTAVIFDICKSLLKLHGSRHIIKYYKEYAFVSYRKVLSDVIEVLEDSERVIQELT</sequence>
<feature type="region of interest" description="Disordered" evidence="2">
    <location>
        <begin position="136"/>
        <end position="158"/>
    </location>
</feature>
<evidence type="ECO:0000256" key="2">
    <source>
        <dbReference type="SAM" id="MobiDB-lite"/>
    </source>
</evidence>
<evidence type="ECO:0008006" key="5">
    <source>
        <dbReference type="Google" id="ProtNLM"/>
    </source>
</evidence>
<dbReference type="VEuPathDB" id="PlasmoDB:PocGH01_12079200"/>
<dbReference type="VEuPathDB" id="PlasmoDB:POWCR01_120072400"/>
<name>A0A1D3TLW5_PLAOA</name>
<evidence type="ECO:0000256" key="1">
    <source>
        <dbReference type="SAM" id="Coils"/>
    </source>
</evidence>
<keyword evidence="4" id="KW-1185">Reference proteome</keyword>
<keyword evidence="1" id="KW-0175">Coiled coil</keyword>
<dbReference type="AlphaFoldDB" id="A0A1D3TLW5"/>
<reference evidence="3 4" key="1">
    <citation type="submission" date="2016-06" db="EMBL/GenBank/DDBJ databases">
        <authorList>
            <consortium name="Pathogen Informatics"/>
        </authorList>
    </citation>
    <scope>NUCLEOTIDE SEQUENCE [LARGE SCALE GENOMIC DNA]</scope>
    <source>
        <strain evidence="3">PocGH01</strain>
    </source>
</reference>
<feature type="coiled-coil region" evidence="1">
    <location>
        <begin position="363"/>
        <end position="397"/>
    </location>
</feature>
<evidence type="ECO:0000313" key="4">
    <source>
        <dbReference type="Proteomes" id="UP000242942"/>
    </source>
</evidence>
<dbReference type="OrthoDB" id="376180at2759"/>
<gene>
    <name evidence="3" type="primary">PocGH01_12079200</name>
    <name evidence="3" type="ORF">POCGH01_12079200</name>
</gene>
<dbReference type="EMBL" id="LT594593">
    <property type="protein sequence ID" value="SCP05923.1"/>
    <property type="molecule type" value="Genomic_DNA"/>
</dbReference>
<proteinExistence type="predicted"/>
<dbReference type="Proteomes" id="UP000242942">
    <property type="component" value="Chromosome 12"/>
</dbReference>
<feature type="compositionally biased region" description="Low complexity" evidence="2">
    <location>
        <begin position="147"/>
        <end position="158"/>
    </location>
</feature>
<organism evidence="3 4">
    <name type="scientific">Plasmodium ovale</name>
    <name type="common">malaria parasite P. ovale</name>
    <dbReference type="NCBI Taxonomy" id="36330"/>
    <lineage>
        <taxon>Eukaryota</taxon>
        <taxon>Sar</taxon>
        <taxon>Alveolata</taxon>
        <taxon>Apicomplexa</taxon>
        <taxon>Aconoidasida</taxon>
        <taxon>Haemosporida</taxon>
        <taxon>Plasmodiidae</taxon>
        <taxon>Plasmodium</taxon>
        <taxon>Plasmodium (Plasmodium)</taxon>
    </lineage>
</organism>
<accession>A0A1D3TLW5</accession>
<evidence type="ECO:0000313" key="3">
    <source>
        <dbReference type="EMBL" id="SCP05923.1"/>
    </source>
</evidence>
<protein>
    <recommendedName>
        <fullName evidence="5">KELT protein</fullName>
    </recommendedName>
</protein>
<feature type="compositionally biased region" description="Basic and acidic residues" evidence="2">
    <location>
        <begin position="136"/>
        <end position="146"/>
    </location>
</feature>